<comment type="similarity">
    <text evidence="2 7 8">In the C-terminal section; belongs to the NAD synthetase family.</text>
</comment>
<feature type="binding site" evidence="7">
    <location>
        <position position="474"/>
    </location>
    <ligand>
        <name>deamido-NAD(+)</name>
        <dbReference type="ChEBI" id="CHEBI:58437"/>
        <note>ligand shared between two neighboring subunits</note>
    </ligand>
</feature>
<dbReference type="Pfam" id="PF00795">
    <property type="entry name" value="CN_hydrolase"/>
    <property type="match status" value="1"/>
</dbReference>
<evidence type="ECO:0000256" key="7">
    <source>
        <dbReference type="HAMAP-Rule" id="MF_02090"/>
    </source>
</evidence>
<feature type="active site" description="Nucleophile; for glutaminase activity" evidence="7">
    <location>
        <position position="192"/>
    </location>
</feature>
<reference evidence="12 13" key="1">
    <citation type="submission" date="2020-04" db="EMBL/GenBank/DDBJ databases">
        <authorList>
            <person name="De Canck E."/>
        </authorList>
    </citation>
    <scope>NUCLEOTIDE SEQUENCE [LARGE SCALE GENOMIC DNA]</scope>
    <source>
        <strain evidence="12 13">LMG 3328</strain>
    </source>
</reference>
<dbReference type="AlphaFoldDB" id="A0A6S7DKC0"/>
<accession>A0A6S7DKC0</accession>
<evidence type="ECO:0000256" key="2">
    <source>
        <dbReference type="ARBA" id="ARBA00007145"/>
    </source>
</evidence>
<dbReference type="FunFam" id="3.40.50.620:FF:000155">
    <property type="entry name" value="Glutamine-dependent NAD(+) synthetase"/>
    <property type="match status" value="1"/>
</dbReference>
<name>A0A6S7DKC0_9BURK</name>
<dbReference type="UniPathway" id="UPA00253">
    <property type="reaction ID" value="UER00334"/>
</dbReference>
<dbReference type="InterPro" id="IPR041856">
    <property type="entry name" value="NAD+_synth_C"/>
</dbReference>
<evidence type="ECO:0000259" key="11">
    <source>
        <dbReference type="PROSITE" id="PS50263"/>
    </source>
</evidence>
<protein>
    <recommendedName>
        <fullName evidence="7 8">Glutamine-dependent NAD(+) synthetase</fullName>
        <ecNumber evidence="7 8">6.3.5.1</ecNumber>
    </recommendedName>
    <alternativeName>
        <fullName evidence="7 8">NAD(+) synthase [glutamine-hydrolyzing]</fullName>
    </alternativeName>
</protein>
<keyword evidence="3 7" id="KW-0436">Ligase</keyword>
<dbReference type="SUPFAM" id="SSF56317">
    <property type="entry name" value="Carbon-nitrogen hydrolase"/>
    <property type="match status" value="1"/>
</dbReference>
<feature type="binding site" evidence="7">
    <location>
        <position position="503"/>
    </location>
    <ligand>
        <name>deamido-NAD(+)</name>
        <dbReference type="ChEBI" id="CHEBI:58437"/>
        <note>ligand shared between two neighboring subunits</note>
    </ligand>
</feature>
<dbReference type="GO" id="GO:0009435">
    <property type="term" value="P:NAD+ biosynthetic process"/>
    <property type="evidence" value="ECO:0007669"/>
    <property type="project" value="UniProtKB-UniRule"/>
</dbReference>
<evidence type="ECO:0000256" key="8">
    <source>
        <dbReference type="PIRNR" id="PIRNR006630"/>
    </source>
</evidence>
<dbReference type="NCBIfam" id="TIGR00552">
    <property type="entry name" value="nadE"/>
    <property type="match status" value="1"/>
</dbReference>
<evidence type="ECO:0000256" key="10">
    <source>
        <dbReference type="SAM" id="MobiDB-lite"/>
    </source>
</evidence>
<comment type="function">
    <text evidence="7">Catalyzes the ATP-dependent amidation of deamido-NAD to form NAD. Uses L-glutamine as a nitrogen source.</text>
</comment>
<keyword evidence="6 7" id="KW-0520">NAD</keyword>
<dbReference type="SUPFAM" id="SSF52402">
    <property type="entry name" value="Adenine nucleotide alpha hydrolases-like"/>
    <property type="match status" value="1"/>
</dbReference>
<dbReference type="Pfam" id="PF02540">
    <property type="entry name" value="NAD_synthase"/>
    <property type="match status" value="1"/>
</dbReference>
<evidence type="ECO:0000313" key="12">
    <source>
        <dbReference type="EMBL" id="CAB3884808.1"/>
    </source>
</evidence>
<dbReference type="InterPro" id="IPR036526">
    <property type="entry name" value="C-N_Hydrolase_sf"/>
</dbReference>
<sequence>MQFRIKAPQAMDPMSNPFFNLYSHGFARVAVGVPECKVADPAFNAAQTIALAQQAAQGGAVLVAFPELGLSAYTCDDLFHQKALLDACEAALDQVARATAELDIAVIVGAPLRVAHQLYNCAVVIAGGRILGVVPKSFLPNYSEFYEARQFSAADCAVATEIRLLDQVVPFGAELLFQMEKLPLFQFHVEICEDVWVPIPPSSFAALAGATVLVNLSASNIVVGKSAYRHQLVAQQSARCLAAYMYTSAGRGESSTDLAWDGQALIYENGELLGESERFLNESHLLFADVDLERLSRERMHQTTFGQSARRHRDEVRQFRLVPVPVAAPLEDAELPLERRVARFPYVPADARRRDERCKEVYNIQVQALAQRLSASGMSKVVIGISGGLDSTHALLVCAQAMDTLGLPRANILAVTMPGFATSTRTLQQARQLMAVVGCTASEVDIRPSCLQMLKDLGHPYADGQPVYDITFENVQAGERTNHLFRIANFNNAIVIGTGDLSELALGWCTYGVGDHMSHYSVNASVPKTLITHLVRWVAESGRLGETGAAVLLDVLGTDVSPELVPGGDDGKPTQKSEDTIGPYELQDFNLYYTLRYGFAPTKVAFLALAAWRDRDAGAWPEGGHVARNQYDLAAIKRNLKIFLDRFFRLSQFKRTCVPNAPKVGSGGSLSPRGDWRAPSDSESVVWMRDADRIPDEAPPG</sequence>
<proteinExistence type="inferred from homology"/>
<dbReference type="InterPro" id="IPR022310">
    <property type="entry name" value="NAD/GMP_synthase"/>
</dbReference>
<comment type="catalytic activity">
    <reaction evidence="7 8">
        <text>deamido-NAD(+) + L-glutamine + ATP + H2O = L-glutamate + AMP + diphosphate + NAD(+) + H(+)</text>
        <dbReference type="Rhea" id="RHEA:24384"/>
        <dbReference type="ChEBI" id="CHEBI:15377"/>
        <dbReference type="ChEBI" id="CHEBI:15378"/>
        <dbReference type="ChEBI" id="CHEBI:29985"/>
        <dbReference type="ChEBI" id="CHEBI:30616"/>
        <dbReference type="ChEBI" id="CHEBI:33019"/>
        <dbReference type="ChEBI" id="CHEBI:57540"/>
        <dbReference type="ChEBI" id="CHEBI:58359"/>
        <dbReference type="ChEBI" id="CHEBI:58437"/>
        <dbReference type="ChEBI" id="CHEBI:456215"/>
        <dbReference type="EC" id="6.3.5.1"/>
    </reaction>
</comment>
<feature type="binding site" evidence="7">
    <location>
        <begin position="508"/>
        <end position="511"/>
    </location>
    <ligand>
        <name>deamido-NAD(+)</name>
        <dbReference type="ChEBI" id="CHEBI:58437"/>
        <note>ligand shared between two neighboring subunits</note>
    </ligand>
</feature>
<evidence type="ECO:0000256" key="9">
    <source>
        <dbReference type="RuleBase" id="RU003811"/>
    </source>
</evidence>
<keyword evidence="5 7" id="KW-0067">ATP-binding</keyword>
<evidence type="ECO:0000256" key="1">
    <source>
        <dbReference type="ARBA" id="ARBA00005188"/>
    </source>
</evidence>
<feature type="binding site" evidence="7">
    <location>
        <position position="654"/>
    </location>
    <ligand>
        <name>deamido-NAD(+)</name>
        <dbReference type="ChEBI" id="CHEBI:58437"/>
        <note>ligand shared between two neighboring subunits</note>
    </ligand>
</feature>
<evidence type="ECO:0000256" key="3">
    <source>
        <dbReference type="ARBA" id="ARBA00022598"/>
    </source>
</evidence>
<evidence type="ECO:0000256" key="6">
    <source>
        <dbReference type="ARBA" id="ARBA00023027"/>
    </source>
</evidence>
<dbReference type="CDD" id="cd00553">
    <property type="entry name" value="NAD_synthase"/>
    <property type="match status" value="1"/>
</dbReference>
<feature type="binding site" evidence="7">
    <location>
        <begin position="384"/>
        <end position="391"/>
    </location>
    <ligand>
        <name>ATP</name>
        <dbReference type="ChEBI" id="CHEBI:30616"/>
    </ligand>
</feature>
<dbReference type="HAMAP" id="MF_02090">
    <property type="entry name" value="NadE_glutamine_dep"/>
    <property type="match status" value="1"/>
</dbReference>
<dbReference type="GO" id="GO:0008795">
    <property type="term" value="F:NAD+ synthase activity"/>
    <property type="evidence" value="ECO:0007669"/>
    <property type="project" value="UniProtKB-UniRule"/>
</dbReference>
<dbReference type="Gene3D" id="3.60.110.10">
    <property type="entry name" value="Carbon-nitrogen hydrolase"/>
    <property type="match status" value="1"/>
</dbReference>
<feature type="binding site" evidence="7">
    <location>
        <position position="498"/>
    </location>
    <ligand>
        <name>ATP</name>
        <dbReference type="ChEBI" id="CHEBI:30616"/>
    </ligand>
</feature>
<evidence type="ECO:0000313" key="13">
    <source>
        <dbReference type="Proteomes" id="UP000494122"/>
    </source>
</evidence>
<feature type="binding site" evidence="7">
    <location>
        <position position="219"/>
    </location>
    <ligand>
        <name>L-glutamine</name>
        <dbReference type="ChEBI" id="CHEBI:58359"/>
    </ligand>
</feature>
<dbReference type="EC" id="6.3.5.1" evidence="7 8"/>
<keyword evidence="4 7" id="KW-0547">Nucleotide-binding</keyword>
<evidence type="ECO:0000256" key="4">
    <source>
        <dbReference type="ARBA" id="ARBA00022741"/>
    </source>
</evidence>
<dbReference type="CDD" id="cd07570">
    <property type="entry name" value="GAT_Gln-NAD-synth"/>
    <property type="match status" value="1"/>
</dbReference>
<comment type="similarity">
    <text evidence="9">Belongs to the NAD synthetase family.</text>
</comment>
<dbReference type="InterPro" id="IPR014729">
    <property type="entry name" value="Rossmann-like_a/b/a_fold"/>
</dbReference>
<feature type="active site" description="Proton acceptor; for glutaminase activity" evidence="7">
    <location>
        <position position="67"/>
    </location>
</feature>
<dbReference type="EMBL" id="CADILE010000010">
    <property type="protein sequence ID" value="CAB3884808.1"/>
    <property type="molecule type" value="Genomic_DNA"/>
</dbReference>
<dbReference type="GO" id="GO:0003952">
    <property type="term" value="F:NAD+ synthase (glutamine-hydrolyzing) activity"/>
    <property type="evidence" value="ECO:0007669"/>
    <property type="project" value="UniProtKB-UniRule"/>
</dbReference>
<dbReference type="Proteomes" id="UP000494122">
    <property type="component" value="Unassembled WGS sequence"/>
</dbReference>
<comment type="pathway">
    <text evidence="1 7 8">Cofactor biosynthesis; NAD(+) biosynthesis; NAD(+) from deamido-NAD(+) (L-Gln route): step 1/1.</text>
</comment>
<dbReference type="PIRSF" id="PIRSF006630">
    <property type="entry name" value="NADS_GAT"/>
    <property type="match status" value="1"/>
</dbReference>
<dbReference type="InterPro" id="IPR014445">
    <property type="entry name" value="Gln-dep_NAD_synthase"/>
</dbReference>
<dbReference type="GO" id="GO:0005737">
    <property type="term" value="C:cytoplasm"/>
    <property type="evidence" value="ECO:0007669"/>
    <property type="project" value="InterPro"/>
</dbReference>
<dbReference type="GO" id="GO:0005524">
    <property type="term" value="F:ATP binding"/>
    <property type="evidence" value="ECO:0007669"/>
    <property type="project" value="UniProtKB-UniRule"/>
</dbReference>
<feature type="domain" description="CN hydrolase" evidence="11">
    <location>
        <begin position="27"/>
        <end position="292"/>
    </location>
</feature>
<organism evidence="12 13">
    <name type="scientific">Achromobacter ruhlandii</name>
    <dbReference type="NCBI Taxonomy" id="72557"/>
    <lineage>
        <taxon>Bacteria</taxon>
        <taxon>Pseudomonadati</taxon>
        <taxon>Pseudomonadota</taxon>
        <taxon>Betaproteobacteria</taxon>
        <taxon>Burkholderiales</taxon>
        <taxon>Alcaligenaceae</taxon>
        <taxon>Achromobacter</taxon>
    </lineage>
</organism>
<dbReference type="Gene3D" id="3.40.50.620">
    <property type="entry name" value="HUPs"/>
    <property type="match status" value="1"/>
</dbReference>
<feature type="binding site" evidence="7">
    <location>
        <position position="225"/>
    </location>
    <ligand>
        <name>L-glutamine</name>
        <dbReference type="ChEBI" id="CHEBI:58359"/>
    </ligand>
</feature>
<dbReference type="GO" id="GO:0004359">
    <property type="term" value="F:glutaminase activity"/>
    <property type="evidence" value="ECO:0007669"/>
    <property type="project" value="InterPro"/>
</dbReference>
<dbReference type="InterPro" id="IPR003010">
    <property type="entry name" value="C-N_Hydrolase"/>
</dbReference>
<feature type="region of interest" description="Disordered" evidence="10">
    <location>
        <begin position="661"/>
        <end position="683"/>
    </location>
</feature>
<evidence type="ECO:0000256" key="5">
    <source>
        <dbReference type="ARBA" id="ARBA00022840"/>
    </source>
</evidence>
<dbReference type="FunFam" id="1.10.10.1140:FF:000001">
    <property type="entry name" value="Glutamine-dependent NAD(+) synthetase"/>
    <property type="match status" value="1"/>
</dbReference>
<feature type="active site" description="For glutaminase activity" evidence="7">
    <location>
        <position position="136"/>
    </location>
</feature>
<dbReference type="PANTHER" id="PTHR23090">
    <property type="entry name" value="NH 3 /GLUTAMINE-DEPENDENT NAD + SYNTHETASE"/>
    <property type="match status" value="1"/>
</dbReference>
<dbReference type="InterPro" id="IPR003694">
    <property type="entry name" value="NAD_synthase"/>
</dbReference>
<gene>
    <name evidence="7 12" type="primary">nadE</name>
    <name evidence="12" type="ORF">LMG3328_03478</name>
</gene>
<dbReference type="Gene3D" id="1.10.10.1140">
    <property type="entry name" value="Glutamine-dependent NAD+ synthetase, C-terminal domain"/>
    <property type="match status" value="1"/>
</dbReference>
<dbReference type="NCBIfam" id="NF002730">
    <property type="entry name" value="PRK02628.1"/>
    <property type="match status" value="1"/>
</dbReference>
<dbReference type="PANTHER" id="PTHR23090:SF9">
    <property type="entry name" value="GLUTAMINE-DEPENDENT NAD(+) SYNTHETASE"/>
    <property type="match status" value="1"/>
</dbReference>
<feature type="binding site" evidence="7">
    <location>
        <position position="142"/>
    </location>
    <ligand>
        <name>L-glutamine</name>
        <dbReference type="ChEBI" id="CHEBI:58359"/>
    </ligand>
</feature>
<dbReference type="PROSITE" id="PS50263">
    <property type="entry name" value="CN_HYDROLASE"/>
    <property type="match status" value="1"/>
</dbReference>